<dbReference type="EMBL" id="CAKOFQ010009395">
    <property type="protein sequence ID" value="CAH2017682.1"/>
    <property type="molecule type" value="Genomic_DNA"/>
</dbReference>
<name>A0A9P0VQT4_ACAOB</name>
<gene>
    <name evidence="2" type="ORF">ACAOBT_LOCUS33050</name>
    <name evidence="3" type="ORF">ACAOBT_LOCUS36161</name>
</gene>
<feature type="region of interest" description="Disordered" evidence="1">
    <location>
        <begin position="1"/>
        <end position="35"/>
    </location>
</feature>
<dbReference type="AlphaFoldDB" id="A0A9P0VQT4"/>
<evidence type="ECO:0000313" key="4">
    <source>
        <dbReference type="Proteomes" id="UP001152888"/>
    </source>
</evidence>
<evidence type="ECO:0000256" key="1">
    <source>
        <dbReference type="SAM" id="MobiDB-lite"/>
    </source>
</evidence>
<feature type="region of interest" description="Disordered" evidence="1">
    <location>
        <begin position="126"/>
        <end position="148"/>
    </location>
</feature>
<proteinExistence type="predicted"/>
<dbReference type="OrthoDB" id="6793001at2759"/>
<organism evidence="3 4">
    <name type="scientific">Acanthoscelides obtectus</name>
    <name type="common">Bean weevil</name>
    <name type="synonym">Bruchus obtectus</name>
    <dbReference type="NCBI Taxonomy" id="200917"/>
    <lineage>
        <taxon>Eukaryota</taxon>
        <taxon>Metazoa</taxon>
        <taxon>Ecdysozoa</taxon>
        <taxon>Arthropoda</taxon>
        <taxon>Hexapoda</taxon>
        <taxon>Insecta</taxon>
        <taxon>Pterygota</taxon>
        <taxon>Neoptera</taxon>
        <taxon>Endopterygota</taxon>
        <taxon>Coleoptera</taxon>
        <taxon>Polyphaga</taxon>
        <taxon>Cucujiformia</taxon>
        <taxon>Chrysomeloidea</taxon>
        <taxon>Chrysomelidae</taxon>
        <taxon>Bruchinae</taxon>
        <taxon>Bruchini</taxon>
        <taxon>Acanthoscelides</taxon>
    </lineage>
</organism>
<keyword evidence="4" id="KW-1185">Reference proteome</keyword>
<dbReference type="Proteomes" id="UP001152888">
    <property type="component" value="Unassembled WGS sequence"/>
</dbReference>
<sequence>MSDETTGAGQGALPPREGQTGLRTASDRPPTSGTTVRLTQVVGGQYVITSQPHGMPSLTQISPSSVSSSPGSMGAHAGQTGVTRIISISPSRSQSTSPLRPSVANQSIVNVLTSKTRPGTNVRLQLFSSSGDGQMGQTTSATLSPRYN</sequence>
<comment type="caution">
    <text evidence="3">The sequence shown here is derived from an EMBL/GenBank/DDBJ whole genome shotgun (WGS) entry which is preliminary data.</text>
</comment>
<feature type="region of interest" description="Disordered" evidence="1">
    <location>
        <begin position="49"/>
        <end position="78"/>
    </location>
</feature>
<feature type="compositionally biased region" description="Low complexity" evidence="1">
    <location>
        <begin position="56"/>
        <end position="72"/>
    </location>
</feature>
<protein>
    <submittedName>
        <fullName evidence="3">Uncharacterized protein</fullName>
    </submittedName>
</protein>
<dbReference type="EMBL" id="CAKOFQ010008226">
    <property type="protein sequence ID" value="CAH2012843.1"/>
    <property type="molecule type" value="Genomic_DNA"/>
</dbReference>
<accession>A0A9P0VQT4</accession>
<evidence type="ECO:0000313" key="3">
    <source>
        <dbReference type="EMBL" id="CAH2017682.1"/>
    </source>
</evidence>
<reference evidence="3" key="1">
    <citation type="submission" date="2022-03" db="EMBL/GenBank/DDBJ databases">
        <authorList>
            <person name="Sayadi A."/>
        </authorList>
    </citation>
    <scope>NUCLEOTIDE SEQUENCE</scope>
</reference>
<evidence type="ECO:0000313" key="2">
    <source>
        <dbReference type="EMBL" id="CAH2012843.1"/>
    </source>
</evidence>